<dbReference type="InterPro" id="IPR036729">
    <property type="entry name" value="TRADD_N_sf"/>
</dbReference>
<dbReference type="InterPro" id="IPR035712">
    <property type="entry name" value="TRADD"/>
</dbReference>
<sequence length="145" mass="15210">MAAGPNGLEEWVGSAYLFVESSLDKVALSEAYAHPQQKVAVYRALRAALAALLAPNPFPVTTFWVPFPYQGRGDRRLSLVGGSHSGAAGAILGGGLKSETSHPFPAPLASYPDGLAAQGIRPPLCCKISPHVPSAHLNLGLQRWG</sequence>
<dbReference type="EMBL" id="JABWUV010000019">
    <property type="protein sequence ID" value="KAF6286507.1"/>
    <property type="molecule type" value="Genomic_DNA"/>
</dbReference>
<gene>
    <name evidence="1" type="ORF">mMyoMyo1_019649</name>
</gene>
<accession>A0A7J7SEB6</accession>
<dbReference type="GO" id="GO:0002947">
    <property type="term" value="C:tumor necrosis factor receptor superfamily complex"/>
    <property type="evidence" value="ECO:0007669"/>
    <property type="project" value="TreeGrafter"/>
</dbReference>
<organism evidence="1 2">
    <name type="scientific">Myotis myotis</name>
    <name type="common">Greater mouse-eared bat</name>
    <name type="synonym">Vespertilio myotis</name>
    <dbReference type="NCBI Taxonomy" id="51298"/>
    <lineage>
        <taxon>Eukaryota</taxon>
        <taxon>Metazoa</taxon>
        <taxon>Chordata</taxon>
        <taxon>Craniata</taxon>
        <taxon>Vertebrata</taxon>
        <taxon>Euteleostomi</taxon>
        <taxon>Mammalia</taxon>
        <taxon>Eutheria</taxon>
        <taxon>Laurasiatheria</taxon>
        <taxon>Chiroptera</taxon>
        <taxon>Yangochiroptera</taxon>
        <taxon>Vespertilionidae</taxon>
        <taxon>Myotis</taxon>
    </lineage>
</organism>
<dbReference type="PANTHER" id="PTHR14913">
    <property type="entry name" value="TUMOR NECROSIS FACTOR RECEPTOR TYPE 1-ASSOCIATED DEATH DOMAIN PROTEIN"/>
    <property type="match status" value="1"/>
</dbReference>
<dbReference type="AlphaFoldDB" id="A0A7J7SEB6"/>
<keyword evidence="2" id="KW-1185">Reference proteome</keyword>
<dbReference type="Gene3D" id="3.30.70.680">
    <property type="entry name" value="TRADD, N-terminal domain"/>
    <property type="match status" value="1"/>
</dbReference>
<dbReference type="GO" id="GO:0097191">
    <property type="term" value="P:extrinsic apoptotic signaling pathway"/>
    <property type="evidence" value="ECO:0007669"/>
    <property type="project" value="TreeGrafter"/>
</dbReference>
<dbReference type="GO" id="GO:0005068">
    <property type="term" value="F:transmembrane receptor protein tyrosine kinase adaptor activity"/>
    <property type="evidence" value="ECO:0007669"/>
    <property type="project" value="TreeGrafter"/>
</dbReference>
<evidence type="ECO:0000313" key="1">
    <source>
        <dbReference type="EMBL" id="KAF6286507.1"/>
    </source>
</evidence>
<proteinExistence type="predicted"/>
<dbReference type="Proteomes" id="UP000527355">
    <property type="component" value="Unassembled WGS sequence"/>
</dbReference>
<dbReference type="GO" id="GO:0043123">
    <property type="term" value="P:positive regulation of canonical NF-kappaB signal transduction"/>
    <property type="evidence" value="ECO:0007669"/>
    <property type="project" value="InterPro"/>
</dbReference>
<name>A0A7J7SEB6_MYOMY</name>
<comment type="caution">
    <text evidence="1">The sequence shown here is derived from an EMBL/GenBank/DDBJ whole genome shotgun (WGS) entry which is preliminary data.</text>
</comment>
<evidence type="ECO:0000313" key="2">
    <source>
        <dbReference type="Proteomes" id="UP000527355"/>
    </source>
</evidence>
<dbReference type="PANTHER" id="PTHR14913:SF0">
    <property type="entry name" value="TUMOR NECROSIS FACTOR RECEPTOR TYPE 1-ASSOCIATED DEATH DOMAIN PROTEIN"/>
    <property type="match status" value="1"/>
</dbReference>
<reference evidence="1 2" key="1">
    <citation type="journal article" date="2020" name="Nature">
        <title>Six reference-quality genomes reveal evolution of bat adaptations.</title>
        <authorList>
            <person name="Jebb D."/>
            <person name="Huang Z."/>
            <person name="Pippel M."/>
            <person name="Hughes G.M."/>
            <person name="Lavrichenko K."/>
            <person name="Devanna P."/>
            <person name="Winkler S."/>
            <person name="Jermiin L.S."/>
            <person name="Skirmuntt E.C."/>
            <person name="Katzourakis A."/>
            <person name="Burkitt-Gray L."/>
            <person name="Ray D.A."/>
            <person name="Sullivan K.A.M."/>
            <person name="Roscito J.G."/>
            <person name="Kirilenko B.M."/>
            <person name="Davalos L.M."/>
            <person name="Corthals A.P."/>
            <person name="Power M.L."/>
            <person name="Jones G."/>
            <person name="Ransome R.D."/>
            <person name="Dechmann D.K.N."/>
            <person name="Locatelli A.G."/>
            <person name="Puechmaille S.J."/>
            <person name="Fedrigo O."/>
            <person name="Jarvis E.D."/>
            <person name="Hiller M."/>
            <person name="Vernes S.C."/>
            <person name="Myers E.W."/>
            <person name="Teeling E.C."/>
        </authorList>
    </citation>
    <scope>NUCLEOTIDE SEQUENCE [LARGE SCALE GENOMIC DNA]</scope>
    <source>
        <strain evidence="1">MMyoMyo1</strain>
        <tissue evidence="1">Flight muscle</tissue>
    </source>
</reference>
<protein>
    <submittedName>
        <fullName evidence="1">TNFRSF1A associated via death domain</fullName>
    </submittedName>
</protein>
<dbReference type="SUPFAM" id="SSF55044">
    <property type="entry name" value="TRADD, N-terminal domain"/>
    <property type="match status" value="1"/>
</dbReference>